<evidence type="ECO:0000256" key="6">
    <source>
        <dbReference type="ARBA" id="ARBA00022989"/>
    </source>
</evidence>
<dbReference type="PANTHER" id="PTHR39583:SF2">
    <property type="entry name" value="TYPE II SECRETION SYSTEM PROTEIN J"/>
    <property type="match status" value="1"/>
</dbReference>
<evidence type="ECO:0000256" key="7">
    <source>
        <dbReference type="ARBA" id="ARBA00023136"/>
    </source>
</evidence>
<evidence type="ECO:0000256" key="3">
    <source>
        <dbReference type="ARBA" id="ARBA00022481"/>
    </source>
</evidence>
<evidence type="ECO:0000256" key="1">
    <source>
        <dbReference type="ARBA" id="ARBA00004377"/>
    </source>
</evidence>
<keyword evidence="3" id="KW-0488">Methylation</keyword>
<keyword evidence="7" id="KW-0472">Membrane</keyword>
<dbReference type="AlphaFoldDB" id="A0A7X5U8Q4"/>
<keyword evidence="6" id="KW-1133">Transmembrane helix</keyword>
<dbReference type="InterPro" id="IPR012902">
    <property type="entry name" value="N_methyl_site"/>
</dbReference>
<dbReference type="SUPFAM" id="SSF54523">
    <property type="entry name" value="Pili subunits"/>
    <property type="match status" value="1"/>
</dbReference>
<dbReference type="GO" id="GO:0005886">
    <property type="term" value="C:plasma membrane"/>
    <property type="evidence" value="ECO:0007669"/>
    <property type="project" value="UniProtKB-SubCell"/>
</dbReference>
<dbReference type="InterPro" id="IPR045584">
    <property type="entry name" value="Pilin-like"/>
</dbReference>
<gene>
    <name evidence="8" type="ORF">HBF25_05175</name>
</gene>
<dbReference type="PANTHER" id="PTHR39583">
    <property type="entry name" value="TYPE II SECRETION SYSTEM PROTEIN J-RELATED"/>
    <property type="match status" value="1"/>
</dbReference>
<comment type="subcellular location">
    <subcellularLocation>
        <location evidence="1">Cell inner membrane</location>
        <topology evidence="1">Single-pass membrane protein</topology>
    </subcellularLocation>
</comment>
<evidence type="ECO:0000256" key="5">
    <source>
        <dbReference type="ARBA" id="ARBA00022692"/>
    </source>
</evidence>
<dbReference type="Pfam" id="PF07963">
    <property type="entry name" value="N_methyl"/>
    <property type="match status" value="1"/>
</dbReference>
<sequence>MTPARGFSLLEVLAALALLALLLLGVYSGVKMTTVSVQRGTSAIDRLDALRGARDFLQRELSEATALPWAVDEKGKPVVFSGRSDELRFVAPLPGYLGQLGAQVVTLHLVEREGAQTMEVSFGTLPTSVATAPPVSSETLLGDLRGMRFRYADKGGAWYDHWSDRSTLPALVEIDTNDKDRDAAWPTLRVAPRESAAALNGAAIARGLGRDLQ</sequence>
<keyword evidence="5" id="KW-0812">Transmembrane</keyword>
<keyword evidence="2" id="KW-1003">Cell membrane</keyword>
<evidence type="ECO:0000313" key="8">
    <source>
        <dbReference type="EMBL" id="NII05783.1"/>
    </source>
</evidence>
<accession>A0A7X5U8Q4</accession>
<evidence type="ECO:0000256" key="4">
    <source>
        <dbReference type="ARBA" id="ARBA00022519"/>
    </source>
</evidence>
<name>A0A7X5U8Q4_9GAMM</name>
<dbReference type="NCBIfam" id="TIGR02532">
    <property type="entry name" value="IV_pilin_GFxxxE"/>
    <property type="match status" value="1"/>
</dbReference>
<dbReference type="InterPro" id="IPR051621">
    <property type="entry name" value="T2SS_protein_J"/>
</dbReference>
<dbReference type="EMBL" id="JAARLZ010000002">
    <property type="protein sequence ID" value="NII05783.1"/>
    <property type="molecule type" value="Genomic_DNA"/>
</dbReference>
<comment type="caution">
    <text evidence="8">The sequence shown here is derived from an EMBL/GenBank/DDBJ whole genome shotgun (WGS) entry which is preliminary data.</text>
</comment>
<evidence type="ECO:0000256" key="2">
    <source>
        <dbReference type="ARBA" id="ARBA00022475"/>
    </source>
</evidence>
<dbReference type="RefSeq" id="WP_166946863.1">
    <property type="nucleotide sequence ID" value="NZ_JAARLZ010000002.1"/>
</dbReference>
<evidence type="ECO:0000313" key="9">
    <source>
        <dbReference type="Proteomes" id="UP000490980"/>
    </source>
</evidence>
<proteinExistence type="predicted"/>
<reference evidence="8 9" key="1">
    <citation type="submission" date="2020-03" db="EMBL/GenBank/DDBJ databases">
        <authorList>
            <person name="Lai Q."/>
        </authorList>
    </citation>
    <scope>NUCLEOTIDE SEQUENCE [LARGE SCALE GENOMIC DNA]</scope>
    <source>
        <strain evidence="8 9">CCUG 25036</strain>
    </source>
</reference>
<keyword evidence="4" id="KW-0997">Cell inner membrane</keyword>
<keyword evidence="9" id="KW-1185">Reference proteome</keyword>
<dbReference type="PROSITE" id="PS00409">
    <property type="entry name" value="PROKAR_NTER_METHYL"/>
    <property type="match status" value="1"/>
</dbReference>
<protein>
    <submittedName>
        <fullName evidence="8">Prepilin-type N-terminal cleavage/methylation domain-containing protein</fullName>
    </submittedName>
</protein>
<organism evidence="8 9">
    <name type="scientific">Luteibacter anthropi</name>
    <dbReference type="NCBI Taxonomy" id="564369"/>
    <lineage>
        <taxon>Bacteria</taxon>
        <taxon>Pseudomonadati</taxon>
        <taxon>Pseudomonadota</taxon>
        <taxon>Gammaproteobacteria</taxon>
        <taxon>Lysobacterales</taxon>
        <taxon>Rhodanobacteraceae</taxon>
        <taxon>Luteibacter</taxon>
    </lineage>
</organism>
<dbReference type="Proteomes" id="UP000490980">
    <property type="component" value="Unassembled WGS sequence"/>
</dbReference>